<gene>
    <name evidence="4" type="ORF">RXV79_01715</name>
</gene>
<dbReference type="PANTHER" id="PTHR33121">
    <property type="entry name" value="CYCLIC DI-GMP PHOSPHODIESTERASE PDEF"/>
    <property type="match status" value="1"/>
</dbReference>
<protein>
    <submittedName>
        <fullName evidence="4">EAL domain-containing protein</fullName>
    </submittedName>
</protein>
<dbReference type="Pfam" id="PF00672">
    <property type="entry name" value="HAMP"/>
    <property type="match status" value="1"/>
</dbReference>
<dbReference type="SUPFAM" id="SSF55073">
    <property type="entry name" value="Nucleotide cyclase"/>
    <property type="match status" value="1"/>
</dbReference>
<dbReference type="InterPro" id="IPR000160">
    <property type="entry name" value="GGDEF_dom"/>
</dbReference>
<dbReference type="PANTHER" id="PTHR33121:SF70">
    <property type="entry name" value="SIGNALING PROTEIN YKOW"/>
    <property type="match status" value="1"/>
</dbReference>
<accession>A0ABZ0D023</accession>
<proteinExistence type="predicted"/>
<dbReference type="InterPro" id="IPR043128">
    <property type="entry name" value="Rev_trsase/Diguanyl_cyclase"/>
</dbReference>
<dbReference type="Proteomes" id="UP001303946">
    <property type="component" value="Chromosome"/>
</dbReference>
<dbReference type="InterPro" id="IPR001633">
    <property type="entry name" value="EAL_dom"/>
</dbReference>
<dbReference type="SMART" id="SM00052">
    <property type="entry name" value="EAL"/>
    <property type="match status" value="1"/>
</dbReference>
<dbReference type="Pfam" id="PF00990">
    <property type="entry name" value="GGDEF"/>
    <property type="match status" value="1"/>
</dbReference>
<dbReference type="PROSITE" id="PS50885">
    <property type="entry name" value="HAMP"/>
    <property type="match status" value="1"/>
</dbReference>
<sequence length="819" mass="90076">MSAPSPRPGPIARVRRWLRKSLSARIVFVFLGLLLVVQGLSFLAIRASIDHNARAAIAGDLEVGERLLRRLLLQNAAKLTEGATLLAADYGFRSAVTSGDEATIGSVLGNHGERIGASVAALLDTDFKLRASAQADARSLQPVLNRLGQLHDRKAAGDVVMVDNRPFQFVLVPLRAPVTVGWVLMGFPVDQRLVDEMLGYSSLHVILEARPTPQAPWTLLLSTLPQESRSAFLRLEQGVDRDQSGSVVLPSGEYQTRAVPLTEGDVPGPAVSALLMLSVDEAVAPFRQLQLGLAALTVLGVLVFGIGSVLTARRVTTPLRRLAAAAERLGAGDYATPLGGQHRTDEVGDLAHAFERMRINVAGQQEEILKLAYWDSLTGLPNRVQFRNAVVEAMVQAQADRRSIAVVMLDLDRFKHVNDVLGYRFGDLMLKGVAERLSQQAVRNGDLVARLGGDEFAVLLADLEPNDDLAHTRSVAQRLHAAFADVMTLEDHTVDMNASFGMAVWPHHAQDADGLLNRAEVAMYQSKRRNDGPVLYDPAFDAASSQTLTLLGELRHAVDHRELRLYLQPKLALDTGHVVGAEALLRWEHPRRGLVPPMEFIPFAEQTGFIRTLTLWVFEEAARMWRVLNEAGLRITISVNLSTRDLLDVELPQKFEALLVKHIVPAEGFCLEITESSIMDDPQRAMSTLERLSGLGFRLSIDDFGTGYSSLAYLKRLPVDEIKIDRSFVMSMEKDPNDARIVRSTIDLAHGLGLTVVAEGVENAQVWQLLREQACDEAQGFHMSRPLPSSEFISWSTGWTTRLSAMKLKGESRMNVTLH</sequence>
<feature type="domain" description="EAL" evidence="1">
    <location>
        <begin position="547"/>
        <end position="800"/>
    </location>
</feature>
<dbReference type="Gene3D" id="3.20.20.450">
    <property type="entry name" value="EAL domain"/>
    <property type="match status" value="1"/>
</dbReference>
<dbReference type="InterPro" id="IPR050706">
    <property type="entry name" value="Cyclic-di-GMP_PDE-like"/>
</dbReference>
<dbReference type="SUPFAM" id="SSF158472">
    <property type="entry name" value="HAMP domain-like"/>
    <property type="match status" value="1"/>
</dbReference>
<dbReference type="NCBIfam" id="TIGR00254">
    <property type="entry name" value="GGDEF"/>
    <property type="match status" value="1"/>
</dbReference>
<dbReference type="PROSITE" id="PS50887">
    <property type="entry name" value="GGDEF"/>
    <property type="match status" value="1"/>
</dbReference>
<dbReference type="Pfam" id="PF00563">
    <property type="entry name" value="EAL"/>
    <property type="match status" value="1"/>
</dbReference>
<dbReference type="CDD" id="cd01949">
    <property type="entry name" value="GGDEF"/>
    <property type="match status" value="1"/>
</dbReference>
<evidence type="ECO:0000313" key="4">
    <source>
        <dbReference type="EMBL" id="WOB08786.1"/>
    </source>
</evidence>
<dbReference type="InterPro" id="IPR035919">
    <property type="entry name" value="EAL_sf"/>
</dbReference>
<dbReference type="Gene3D" id="3.30.70.270">
    <property type="match status" value="1"/>
</dbReference>
<dbReference type="CDD" id="cd01948">
    <property type="entry name" value="EAL"/>
    <property type="match status" value="1"/>
</dbReference>
<dbReference type="EMBL" id="CP136336">
    <property type="protein sequence ID" value="WOB08786.1"/>
    <property type="molecule type" value="Genomic_DNA"/>
</dbReference>
<dbReference type="Pfam" id="PF14827">
    <property type="entry name" value="dCache_3"/>
    <property type="match status" value="1"/>
</dbReference>
<evidence type="ECO:0000313" key="5">
    <source>
        <dbReference type="Proteomes" id="UP001303946"/>
    </source>
</evidence>
<reference evidence="4 5" key="1">
    <citation type="submission" date="2023-10" db="EMBL/GenBank/DDBJ databases">
        <title>Bacteria for the degradation of biodegradable plastic PBAT(Polybutylene adipate terephthalate).</title>
        <authorList>
            <person name="Weon H.-Y."/>
            <person name="Yeon J."/>
        </authorList>
    </citation>
    <scope>NUCLEOTIDE SEQUENCE [LARGE SCALE GENOMIC DNA]</scope>
    <source>
        <strain evidence="4 5">SBD 7-3</strain>
    </source>
</reference>
<dbReference type="Gene3D" id="6.10.340.10">
    <property type="match status" value="1"/>
</dbReference>
<dbReference type="SMART" id="SM00304">
    <property type="entry name" value="HAMP"/>
    <property type="match status" value="1"/>
</dbReference>
<feature type="domain" description="GGDEF" evidence="3">
    <location>
        <begin position="402"/>
        <end position="538"/>
    </location>
</feature>
<organism evidence="4 5">
    <name type="scientific">Piscinibacter gummiphilus</name>
    <dbReference type="NCBI Taxonomy" id="946333"/>
    <lineage>
        <taxon>Bacteria</taxon>
        <taxon>Pseudomonadati</taxon>
        <taxon>Pseudomonadota</taxon>
        <taxon>Betaproteobacteria</taxon>
        <taxon>Burkholderiales</taxon>
        <taxon>Sphaerotilaceae</taxon>
        <taxon>Piscinibacter</taxon>
    </lineage>
</organism>
<dbReference type="SMART" id="SM00267">
    <property type="entry name" value="GGDEF"/>
    <property type="match status" value="1"/>
</dbReference>
<dbReference type="InterPro" id="IPR003660">
    <property type="entry name" value="HAMP_dom"/>
</dbReference>
<dbReference type="RefSeq" id="WP_316701643.1">
    <property type="nucleotide sequence ID" value="NZ_CP136336.1"/>
</dbReference>
<keyword evidence="5" id="KW-1185">Reference proteome</keyword>
<dbReference type="SUPFAM" id="SSF141868">
    <property type="entry name" value="EAL domain-like"/>
    <property type="match status" value="1"/>
</dbReference>
<evidence type="ECO:0000259" key="1">
    <source>
        <dbReference type="PROSITE" id="PS50883"/>
    </source>
</evidence>
<dbReference type="InterPro" id="IPR029150">
    <property type="entry name" value="dCache_3"/>
</dbReference>
<dbReference type="InterPro" id="IPR029787">
    <property type="entry name" value="Nucleotide_cyclase"/>
</dbReference>
<evidence type="ECO:0000259" key="2">
    <source>
        <dbReference type="PROSITE" id="PS50885"/>
    </source>
</evidence>
<evidence type="ECO:0000259" key="3">
    <source>
        <dbReference type="PROSITE" id="PS50887"/>
    </source>
</evidence>
<feature type="domain" description="HAMP" evidence="2">
    <location>
        <begin position="313"/>
        <end position="366"/>
    </location>
</feature>
<name>A0ABZ0D023_9BURK</name>
<dbReference type="CDD" id="cd06225">
    <property type="entry name" value="HAMP"/>
    <property type="match status" value="1"/>
</dbReference>
<dbReference type="PROSITE" id="PS50883">
    <property type="entry name" value="EAL"/>
    <property type="match status" value="1"/>
</dbReference>